<protein>
    <submittedName>
        <fullName evidence="2">Rhodanese domain protein</fullName>
    </submittedName>
</protein>
<dbReference type="CDD" id="cd00158">
    <property type="entry name" value="RHOD"/>
    <property type="match status" value="1"/>
</dbReference>
<dbReference type="AlphaFoldDB" id="A0A0L0QKK1"/>
<evidence type="ECO:0000313" key="3">
    <source>
        <dbReference type="Proteomes" id="UP000036780"/>
    </source>
</evidence>
<evidence type="ECO:0000259" key="1">
    <source>
        <dbReference type="PROSITE" id="PS50206"/>
    </source>
</evidence>
<feature type="domain" description="Rhodanese" evidence="1">
    <location>
        <begin position="15"/>
        <end position="98"/>
    </location>
</feature>
<dbReference type="OrthoDB" id="9800872at2"/>
<gene>
    <name evidence="2" type="ORF">AFK71_11215</name>
</gene>
<dbReference type="EMBL" id="LGTO01000007">
    <property type="protein sequence ID" value="KNE19112.1"/>
    <property type="molecule type" value="Genomic_DNA"/>
</dbReference>
<dbReference type="Pfam" id="PF00581">
    <property type="entry name" value="Rhodanese"/>
    <property type="match status" value="1"/>
</dbReference>
<evidence type="ECO:0000313" key="2">
    <source>
        <dbReference type="EMBL" id="KNE19112.1"/>
    </source>
</evidence>
<dbReference type="GeneID" id="66872144"/>
<dbReference type="PROSITE" id="PS50206">
    <property type="entry name" value="RHODANESE_3"/>
    <property type="match status" value="1"/>
</dbReference>
<comment type="caution">
    <text evidence="2">The sequence shown here is derived from an EMBL/GenBank/DDBJ whole genome shotgun (WGS) entry which is preliminary data.</text>
</comment>
<keyword evidence="3" id="KW-1185">Reference proteome</keyword>
<organism evidence="2 3">
    <name type="scientific">Virgibacillus pantothenticus</name>
    <dbReference type="NCBI Taxonomy" id="1473"/>
    <lineage>
        <taxon>Bacteria</taxon>
        <taxon>Bacillati</taxon>
        <taxon>Bacillota</taxon>
        <taxon>Bacilli</taxon>
        <taxon>Bacillales</taxon>
        <taxon>Bacillaceae</taxon>
        <taxon>Virgibacillus</taxon>
    </lineage>
</organism>
<name>A0A0L0QKK1_VIRPA</name>
<dbReference type="PATRIC" id="fig|1473.5.peg.773"/>
<dbReference type="PANTHER" id="PTHR43031:SF17">
    <property type="entry name" value="SULFURTRANSFERASE YTWF-RELATED"/>
    <property type="match status" value="1"/>
</dbReference>
<dbReference type="Gene3D" id="3.40.250.10">
    <property type="entry name" value="Rhodanese-like domain"/>
    <property type="match status" value="1"/>
</dbReference>
<accession>A0A0L0QKK1</accession>
<dbReference type="RefSeq" id="WP_050351618.1">
    <property type="nucleotide sequence ID" value="NZ_BOSN01000006.1"/>
</dbReference>
<reference evidence="3" key="1">
    <citation type="submission" date="2015-07" db="EMBL/GenBank/DDBJ databases">
        <title>Fjat-10053 dsm26.</title>
        <authorList>
            <person name="Liu B."/>
            <person name="Wang J."/>
            <person name="Zhu Y."/>
            <person name="Liu G."/>
            <person name="Chen Q."/>
            <person name="Chen Z."/>
            <person name="Lan J."/>
            <person name="Che J."/>
            <person name="Ge C."/>
            <person name="Shi H."/>
            <person name="Pan Z."/>
            <person name="Liu X."/>
        </authorList>
    </citation>
    <scope>NUCLEOTIDE SEQUENCE [LARGE SCALE GENOMIC DNA]</scope>
    <source>
        <strain evidence="3">DSM 26</strain>
    </source>
</reference>
<dbReference type="Proteomes" id="UP000036780">
    <property type="component" value="Unassembled WGS sequence"/>
</dbReference>
<dbReference type="InterPro" id="IPR036873">
    <property type="entry name" value="Rhodanese-like_dom_sf"/>
</dbReference>
<dbReference type="InterPro" id="IPR001763">
    <property type="entry name" value="Rhodanese-like_dom"/>
</dbReference>
<dbReference type="SMART" id="SM00450">
    <property type="entry name" value="RHOD"/>
    <property type="match status" value="1"/>
</dbReference>
<sequence>MKEITTKELMEKYKQDKQINIIDVREDDEVALGKIPGAHHIPLGEVANRVTELNREKHYYIICRSGGRSATACEVLAEHHIDCTNVAGGMLAWNAEVEK</sequence>
<dbReference type="PANTHER" id="PTHR43031">
    <property type="entry name" value="FAD-DEPENDENT OXIDOREDUCTASE"/>
    <property type="match status" value="1"/>
</dbReference>
<dbReference type="SUPFAM" id="SSF52821">
    <property type="entry name" value="Rhodanese/Cell cycle control phosphatase"/>
    <property type="match status" value="1"/>
</dbReference>
<proteinExistence type="predicted"/>
<dbReference type="InterPro" id="IPR050229">
    <property type="entry name" value="GlpE_sulfurtransferase"/>
</dbReference>